<dbReference type="EMBL" id="LWDF02000568">
    <property type="protein sequence ID" value="KAE8244815.1"/>
    <property type="molecule type" value="Genomic_DNA"/>
</dbReference>
<evidence type="ECO:0000313" key="2">
    <source>
        <dbReference type="Proteomes" id="UP000077521"/>
    </source>
</evidence>
<organism evidence="1 2">
    <name type="scientific">Tilletia indica</name>
    <dbReference type="NCBI Taxonomy" id="43049"/>
    <lineage>
        <taxon>Eukaryota</taxon>
        <taxon>Fungi</taxon>
        <taxon>Dikarya</taxon>
        <taxon>Basidiomycota</taxon>
        <taxon>Ustilaginomycotina</taxon>
        <taxon>Exobasidiomycetes</taxon>
        <taxon>Tilletiales</taxon>
        <taxon>Tilletiaceae</taxon>
        <taxon>Tilletia</taxon>
    </lineage>
</organism>
<accession>A0A177TF85</accession>
<dbReference type="AlphaFoldDB" id="A0A177TF85"/>
<sequence length="69" mass="7808">MLVASNIAPIPDHKNTTFVILLDTTQMARMNRTKGPGYPLIAKEGPKRRQQIVPTKAGRRRNLVKVGRW</sequence>
<comment type="caution">
    <text evidence="1">The sequence shown here is derived from an EMBL/GenBank/DDBJ whole genome shotgun (WGS) entry which is preliminary data.</text>
</comment>
<reference evidence="1" key="2">
    <citation type="journal article" date="2019" name="IMA Fungus">
        <title>Genome sequencing and comparison of five Tilletia species to identify candidate genes for the detection of regulated species infecting wheat.</title>
        <authorList>
            <person name="Nguyen H.D.T."/>
            <person name="Sultana T."/>
            <person name="Kesanakurti P."/>
            <person name="Hambleton S."/>
        </authorList>
    </citation>
    <scope>NUCLEOTIDE SEQUENCE</scope>
    <source>
        <strain evidence="1">DAOMC 236416</strain>
    </source>
</reference>
<protein>
    <submittedName>
        <fullName evidence="1">Uncharacterized protein</fullName>
    </submittedName>
</protein>
<proteinExistence type="predicted"/>
<reference evidence="1" key="1">
    <citation type="submission" date="2016-04" db="EMBL/GenBank/DDBJ databases">
        <authorList>
            <person name="Nguyen H.D."/>
            <person name="Samba Siva P."/>
            <person name="Cullis J."/>
            <person name="Levesque C.A."/>
            <person name="Hambleton S."/>
        </authorList>
    </citation>
    <scope>NUCLEOTIDE SEQUENCE</scope>
    <source>
        <strain evidence="1">DAOMC 236416</strain>
    </source>
</reference>
<name>A0A177TF85_9BASI</name>
<keyword evidence="2" id="KW-1185">Reference proteome</keyword>
<gene>
    <name evidence="1" type="ORF">A4X13_0g6235</name>
</gene>
<dbReference type="Proteomes" id="UP000077521">
    <property type="component" value="Unassembled WGS sequence"/>
</dbReference>
<evidence type="ECO:0000313" key="1">
    <source>
        <dbReference type="EMBL" id="KAE8244815.1"/>
    </source>
</evidence>